<feature type="binding site" evidence="5">
    <location>
        <position position="404"/>
    </location>
    <ligand>
        <name>S-adenosyl-L-methionine</name>
        <dbReference type="ChEBI" id="CHEBI:59789"/>
    </ligand>
</feature>
<reference evidence="8 9" key="1">
    <citation type="submission" date="2018-12" db="EMBL/GenBank/DDBJ databases">
        <authorList>
            <consortium name="Pathogen Informatics"/>
        </authorList>
    </citation>
    <scope>NUCLEOTIDE SEQUENCE [LARGE SCALE GENOMIC DNA]</scope>
    <source>
        <strain evidence="8 9">NCTC11923</strain>
    </source>
</reference>
<dbReference type="GO" id="GO:0003723">
    <property type="term" value="F:RNA binding"/>
    <property type="evidence" value="ECO:0007669"/>
    <property type="project" value="UniProtKB-UniRule"/>
</dbReference>
<keyword evidence="1 5" id="KW-0489">Methyltransferase</keyword>
<evidence type="ECO:0000259" key="7">
    <source>
        <dbReference type="PROSITE" id="PS51686"/>
    </source>
</evidence>
<dbReference type="PANTHER" id="PTHR22807">
    <property type="entry name" value="NOP2 YEAST -RELATED NOL1/NOP2/FMU SUN DOMAIN-CONTAINING"/>
    <property type="match status" value="1"/>
</dbReference>
<dbReference type="STRING" id="1278298.GCA_000428685_00379"/>
<dbReference type="Proteomes" id="UP000276899">
    <property type="component" value="Chromosome"/>
</dbReference>
<dbReference type="GO" id="GO:0001510">
    <property type="term" value="P:RNA methylation"/>
    <property type="evidence" value="ECO:0007669"/>
    <property type="project" value="InterPro"/>
</dbReference>
<dbReference type="PANTHER" id="PTHR22807:SF53">
    <property type="entry name" value="RIBOSOMAL RNA SMALL SUBUNIT METHYLTRANSFERASE B-RELATED"/>
    <property type="match status" value="1"/>
</dbReference>
<protein>
    <submittedName>
        <fullName evidence="8">Ribosomal RNA small subunit methyltransferase B</fullName>
        <ecNumber evidence="8">2.1.1.176</ecNumber>
    </submittedName>
</protein>
<name>A0A3S4TDB7_9ACTO</name>
<dbReference type="InterPro" id="IPR023267">
    <property type="entry name" value="RCMT"/>
</dbReference>
<evidence type="ECO:0000256" key="4">
    <source>
        <dbReference type="ARBA" id="ARBA00022884"/>
    </source>
</evidence>
<dbReference type="PRINTS" id="PR02008">
    <property type="entry name" value="RCMTFAMILY"/>
</dbReference>
<dbReference type="InterPro" id="IPR006027">
    <property type="entry name" value="NusB_RsmB_TIM44"/>
</dbReference>
<feature type="binding site" evidence="5">
    <location>
        <begin position="334"/>
        <end position="340"/>
    </location>
    <ligand>
        <name>S-adenosyl-L-methionine</name>
        <dbReference type="ChEBI" id="CHEBI:59789"/>
    </ligand>
</feature>
<dbReference type="Pfam" id="PF01189">
    <property type="entry name" value="Methyltr_RsmB-F"/>
    <property type="match status" value="1"/>
</dbReference>
<dbReference type="Gene3D" id="3.40.50.150">
    <property type="entry name" value="Vaccinia Virus protein VP39"/>
    <property type="match status" value="1"/>
</dbReference>
<feature type="compositionally biased region" description="Basic and acidic residues" evidence="6">
    <location>
        <begin position="28"/>
        <end position="39"/>
    </location>
</feature>
<gene>
    <name evidence="8" type="primary">rsmB</name>
    <name evidence="8" type="ORF">NCTC11923_01945</name>
</gene>
<dbReference type="Gene3D" id="1.10.940.10">
    <property type="entry name" value="NusB-like"/>
    <property type="match status" value="1"/>
</dbReference>
<proteinExistence type="inferred from homology"/>
<accession>A0A3S4TDB7</accession>
<evidence type="ECO:0000256" key="6">
    <source>
        <dbReference type="SAM" id="MobiDB-lite"/>
    </source>
</evidence>
<evidence type="ECO:0000256" key="5">
    <source>
        <dbReference type="PROSITE-ProRule" id="PRU01023"/>
    </source>
</evidence>
<dbReference type="Pfam" id="PF01029">
    <property type="entry name" value="NusB"/>
    <property type="match status" value="1"/>
</dbReference>
<keyword evidence="3 5" id="KW-0949">S-adenosyl-L-methionine</keyword>
<comment type="similarity">
    <text evidence="5">Belongs to the class I-like SAM-binding methyltransferase superfamily. RsmB/NOP family.</text>
</comment>
<dbReference type="PROSITE" id="PS51686">
    <property type="entry name" value="SAM_MT_RSMB_NOP"/>
    <property type="match status" value="1"/>
</dbReference>
<dbReference type="AlphaFoldDB" id="A0A3S4TDB7"/>
<dbReference type="KEGG" id="asla:NCTC11923_01945"/>
<dbReference type="InterPro" id="IPR029063">
    <property type="entry name" value="SAM-dependent_MTases_sf"/>
</dbReference>
<feature type="domain" description="SAM-dependent MTase RsmB/NOP-type" evidence="7">
    <location>
        <begin position="226"/>
        <end position="527"/>
    </location>
</feature>
<dbReference type="InterPro" id="IPR001678">
    <property type="entry name" value="MeTrfase_RsmB-F_NOP2_dom"/>
</dbReference>
<dbReference type="CDD" id="cd02440">
    <property type="entry name" value="AdoMet_MTases"/>
    <property type="match status" value="1"/>
</dbReference>
<evidence type="ECO:0000313" key="8">
    <source>
        <dbReference type="EMBL" id="VEG75285.1"/>
    </source>
</evidence>
<keyword evidence="2 5" id="KW-0808">Transferase</keyword>
<keyword evidence="9" id="KW-1185">Reference proteome</keyword>
<feature type="binding site" evidence="5">
    <location>
        <position position="359"/>
    </location>
    <ligand>
        <name>S-adenosyl-L-methionine</name>
        <dbReference type="ChEBI" id="CHEBI:59789"/>
    </ligand>
</feature>
<feature type="region of interest" description="Disordered" evidence="6">
    <location>
        <begin position="1"/>
        <end position="65"/>
    </location>
</feature>
<dbReference type="EMBL" id="LR134363">
    <property type="protein sequence ID" value="VEG75285.1"/>
    <property type="molecule type" value="Genomic_DNA"/>
</dbReference>
<evidence type="ECO:0000256" key="1">
    <source>
        <dbReference type="ARBA" id="ARBA00022603"/>
    </source>
</evidence>
<evidence type="ECO:0000313" key="9">
    <source>
        <dbReference type="Proteomes" id="UP000276899"/>
    </source>
</evidence>
<organism evidence="8 9">
    <name type="scientific">Actinomyces slackii</name>
    <dbReference type="NCBI Taxonomy" id="52774"/>
    <lineage>
        <taxon>Bacteria</taxon>
        <taxon>Bacillati</taxon>
        <taxon>Actinomycetota</taxon>
        <taxon>Actinomycetes</taxon>
        <taxon>Actinomycetales</taxon>
        <taxon>Actinomycetaceae</taxon>
        <taxon>Actinomyces</taxon>
    </lineage>
</organism>
<dbReference type="SUPFAM" id="SSF48013">
    <property type="entry name" value="NusB-like"/>
    <property type="match status" value="1"/>
</dbReference>
<sequence length="528" mass="56175">MARASRRGQGRERGRHERGHAGAQRRGQGRERGRQDDRARRSKSPAGRDRGSAATTGRAGHGKDPARQVALDALTAVSRDGAYANLVLPPLLDAGGLERRDAALATALTYGTLRLQGRYDAIIAVCVDRPLERIDAVVLDLLRLGAHQLLGMRVPSHAAVSATVDLATTAAGRGAATFVNAVLRRIAGRTLQAWIAELRESAGDETQALAWVESHPVWVVKALRQALIANGRPDEELGALLAADNEDPQVVLCARPGLIAPEHLARQAAAACGHEPRLGDISPVSVLLGGGDPGRIGAVRDSRAAVEDEGSQLVALMLAQERLEGRDERWLDMCAGPGGKAALLASVAAQRGARVVANEIAPHRADLVRGALRAIASGVAEVRCHDGRRYGHEEPGHYDRILVDAPCSGLGSLRRRPEARWRRSQADVAELADLQRELLASAMAAVRVGGVVAYVTCSPHVLETSLAVRDALRRLERGGIGVEVLHAGDAATRIAPRPPAGAEAQMLQLWPHTDSTDAMFCALLRRTS</sequence>
<dbReference type="InterPro" id="IPR035926">
    <property type="entry name" value="NusB-like_sf"/>
</dbReference>
<dbReference type="GO" id="GO:0006355">
    <property type="term" value="P:regulation of DNA-templated transcription"/>
    <property type="evidence" value="ECO:0007669"/>
    <property type="project" value="InterPro"/>
</dbReference>
<dbReference type="GO" id="GO:0008173">
    <property type="term" value="F:RNA methyltransferase activity"/>
    <property type="evidence" value="ECO:0007669"/>
    <property type="project" value="InterPro"/>
</dbReference>
<evidence type="ECO:0000256" key="2">
    <source>
        <dbReference type="ARBA" id="ARBA00022679"/>
    </source>
</evidence>
<dbReference type="InterPro" id="IPR049560">
    <property type="entry name" value="MeTrfase_RsmB-F_NOP2_cat"/>
</dbReference>
<feature type="binding site" evidence="5">
    <location>
        <position position="386"/>
    </location>
    <ligand>
        <name>S-adenosyl-L-methionine</name>
        <dbReference type="ChEBI" id="CHEBI:59789"/>
    </ligand>
</feature>
<dbReference type="SUPFAM" id="SSF53335">
    <property type="entry name" value="S-adenosyl-L-methionine-dependent methyltransferases"/>
    <property type="match status" value="1"/>
</dbReference>
<feature type="active site" description="Nucleophile" evidence="5">
    <location>
        <position position="457"/>
    </location>
</feature>
<dbReference type="EC" id="2.1.1.176" evidence="8"/>
<evidence type="ECO:0000256" key="3">
    <source>
        <dbReference type="ARBA" id="ARBA00022691"/>
    </source>
</evidence>
<dbReference type="RefSeq" id="WP_084500953.1">
    <property type="nucleotide sequence ID" value="NZ_LR134363.1"/>
</dbReference>
<keyword evidence="4 5" id="KW-0694">RNA-binding</keyword>